<dbReference type="InterPro" id="IPR011004">
    <property type="entry name" value="Trimer_LpxA-like_sf"/>
</dbReference>
<evidence type="ECO:0000256" key="1">
    <source>
        <dbReference type="ARBA" id="ARBA00007274"/>
    </source>
</evidence>
<evidence type="ECO:0000256" key="3">
    <source>
        <dbReference type="ARBA" id="ARBA00022605"/>
    </source>
</evidence>
<evidence type="ECO:0000313" key="8">
    <source>
        <dbReference type="EMBL" id="NEV61729.1"/>
    </source>
</evidence>
<evidence type="ECO:0000256" key="5">
    <source>
        <dbReference type="ARBA" id="ARBA00022737"/>
    </source>
</evidence>
<dbReference type="GO" id="GO:0005737">
    <property type="term" value="C:cytoplasm"/>
    <property type="evidence" value="ECO:0007669"/>
    <property type="project" value="InterPro"/>
</dbReference>
<dbReference type="InterPro" id="IPR018357">
    <property type="entry name" value="Hexapep_transf_CS"/>
</dbReference>
<dbReference type="PROSITE" id="PS00101">
    <property type="entry name" value="HEXAPEP_TRANSFERASES"/>
    <property type="match status" value="1"/>
</dbReference>
<comment type="similarity">
    <text evidence="1">Belongs to the transferase hexapeptide repeat family.</text>
</comment>
<dbReference type="InterPro" id="IPR045304">
    <property type="entry name" value="LbH_SAT"/>
</dbReference>
<keyword evidence="9" id="KW-1185">Reference proteome</keyword>
<dbReference type="Proteomes" id="UP000483379">
    <property type="component" value="Unassembled WGS sequence"/>
</dbReference>
<dbReference type="NCBIfam" id="TIGR01172">
    <property type="entry name" value="cysE"/>
    <property type="match status" value="1"/>
</dbReference>
<organism evidence="8 9">
    <name type="scientific">Thiorhodococcus minor</name>
    <dbReference type="NCBI Taxonomy" id="57489"/>
    <lineage>
        <taxon>Bacteria</taxon>
        <taxon>Pseudomonadati</taxon>
        <taxon>Pseudomonadota</taxon>
        <taxon>Gammaproteobacteria</taxon>
        <taxon>Chromatiales</taxon>
        <taxon>Chromatiaceae</taxon>
        <taxon>Thiorhodococcus</taxon>
    </lineage>
</organism>
<dbReference type="InterPro" id="IPR005881">
    <property type="entry name" value="Ser_O-AcTrfase"/>
</dbReference>
<evidence type="ECO:0000313" key="9">
    <source>
        <dbReference type="Proteomes" id="UP000483379"/>
    </source>
</evidence>
<sequence length="260" mass="28297">MSEAILERPIEPGVWSTIAEDVDCIFERDPAARTRFEVYTTYPGVHAVILYRLAHPLWGRGWRWLPRFMSYIARIWTSIDIHPGATIGRRFFIDHGAGVVIGETAEIGDDVTLYHGVTLGGTSWRKGKRHPTLGDGCVVGAGAKILGPVILGGHVKVGANSVVIGNVPEDSTVVGIPAKVVKSRKSHNLTPHGIDLDHHLIPDPVAGAISCLLERIRHLEQEIGIHGCLPGGTEQEDECGSCEAIQVCEPPDRREHLTEA</sequence>
<evidence type="ECO:0000256" key="2">
    <source>
        <dbReference type="ARBA" id="ARBA00013266"/>
    </source>
</evidence>
<evidence type="ECO:0000256" key="7">
    <source>
        <dbReference type="ARBA" id="ARBA00049486"/>
    </source>
</evidence>
<keyword evidence="3" id="KW-0028">Amino-acid biosynthesis</keyword>
<evidence type="ECO:0000256" key="6">
    <source>
        <dbReference type="ARBA" id="ARBA00023315"/>
    </source>
</evidence>
<dbReference type="GO" id="GO:0009001">
    <property type="term" value="F:serine O-acetyltransferase activity"/>
    <property type="evidence" value="ECO:0007669"/>
    <property type="project" value="UniProtKB-EC"/>
</dbReference>
<evidence type="ECO:0000256" key="4">
    <source>
        <dbReference type="ARBA" id="ARBA00022679"/>
    </source>
</evidence>
<dbReference type="PANTHER" id="PTHR42811">
    <property type="entry name" value="SERINE ACETYLTRANSFERASE"/>
    <property type="match status" value="1"/>
</dbReference>
<dbReference type="CDD" id="cd03354">
    <property type="entry name" value="LbH_SAT"/>
    <property type="match status" value="1"/>
</dbReference>
<keyword evidence="5" id="KW-0677">Repeat</keyword>
<name>A0A6M0JX34_9GAMM</name>
<dbReference type="InterPro" id="IPR001451">
    <property type="entry name" value="Hexapep"/>
</dbReference>
<dbReference type="InterPro" id="IPR053376">
    <property type="entry name" value="Serine_acetyltransferase"/>
</dbReference>
<protein>
    <recommendedName>
        <fullName evidence="2">serine O-acetyltransferase</fullName>
        <ecNumber evidence="2">2.3.1.30</ecNumber>
    </recommendedName>
</protein>
<dbReference type="SUPFAM" id="SSF51161">
    <property type="entry name" value="Trimeric LpxA-like enzymes"/>
    <property type="match status" value="1"/>
</dbReference>
<dbReference type="AlphaFoldDB" id="A0A6M0JX34"/>
<proteinExistence type="inferred from homology"/>
<keyword evidence="6 8" id="KW-0012">Acyltransferase</keyword>
<dbReference type="Pfam" id="PF00132">
    <property type="entry name" value="Hexapep"/>
    <property type="match status" value="1"/>
</dbReference>
<keyword evidence="4 8" id="KW-0808">Transferase</keyword>
<dbReference type="NCBIfam" id="NF041874">
    <property type="entry name" value="EPS_EpsC"/>
    <property type="match status" value="1"/>
</dbReference>
<dbReference type="EMBL" id="JAAIJQ010000016">
    <property type="protein sequence ID" value="NEV61729.1"/>
    <property type="molecule type" value="Genomic_DNA"/>
</dbReference>
<dbReference type="FunFam" id="2.160.10.10:FF:000007">
    <property type="entry name" value="Serine acetyltransferase"/>
    <property type="match status" value="1"/>
</dbReference>
<accession>A0A6M0JX34</accession>
<dbReference type="EC" id="2.3.1.30" evidence="2"/>
<dbReference type="Gene3D" id="1.10.3130.10">
    <property type="entry name" value="serine acetyltransferase, domain 1"/>
    <property type="match status" value="1"/>
</dbReference>
<gene>
    <name evidence="8" type="primary">cysE</name>
    <name evidence="8" type="ORF">G3446_07465</name>
</gene>
<reference evidence="8 9" key="1">
    <citation type="submission" date="2020-02" db="EMBL/GenBank/DDBJ databases">
        <title>Genome sequences of Thiorhodococcus mannitoliphagus and Thiorhodococcus minor, purple sulfur photosynthetic bacteria in the gammaproteobacterial family, Chromatiaceae.</title>
        <authorList>
            <person name="Aviles F.A."/>
            <person name="Meyer T.E."/>
            <person name="Kyndt J.A."/>
        </authorList>
    </citation>
    <scope>NUCLEOTIDE SEQUENCE [LARGE SCALE GENOMIC DNA]</scope>
    <source>
        <strain evidence="8 9">DSM 11518</strain>
    </source>
</reference>
<dbReference type="GO" id="GO:0006535">
    <property type="term" value="P:cysteine biosynthetic process from serine"/>
    <property type="evidence" value="ECO:0007669"/>
    <property type="project" value="InterPro"/>
</dbReference>
<dbReference type="InterPro" id="IPR042122">
    <property type="entry name" value="Ser_AcTrfase_N_sf"/>
</dbReference>
<comment type="caution">
    <text evidence="8">The sequence shown here is derived from an EMBL/GenBank/DDBJ whole genome shotgun (WGS) entry which is preliminary data.</text>
</comment>
<comment type="catalytic activity">
    <reaction evidence="7">
        <text>L-serine + acetyl-CoA = O-acetyl-L-serine + CoA</text>
        <dbReference type="Rhea" id="RHEA:24560"/>
        <dbReference type="ChEBI" id="CHEBI:33384"/>
        <dbReference type="ChEBI" id="CHEBI:57287"/>
        <dbReference type="ChEBI" id="CHEBI:57288"/>
        <dbReference type="ChEBI" id="CHEBI:58340"/>
        <dbReference type="EC" id="2.3.1.30"/>
    </reaction>
</comment>
<dbReference type="Gene3D" id="2.160.10.10">
    <property type="entry name" value="Hexapeptide repeat proteins"/>
    <property type="match status" value="1"/>
</dbReference>
<dbReference type="RefSeq" id="WP_164452204.1">
    <property type="nucleotide sequence ID" value="NZ_JAAIJQ010000016.1"/>
</dbReference>